<dbReference type="EMBL" id="CP022110">
    <property type="protein sequence ID" value="ASG21408.1"/>
    <property type="molecule type" value="Genomic_DNA"/>
</dbReference>
<protein>
    <submittedName>
        <fullName evidence="1">Uncharacterized protein</fullName>
    </submittedName>
</protein>
<organism evidence="1 2">
    <name type="scientific">Nitrospirillum viridazoti CBAmc</name>
    <dbReference type="NCBI Taxonomy" id="1441467"/>
    <lineage>
        <taxon>Bacteria</taxon>
        <taxon>Pseudomonadati</taxon>
        <taxon>Pseudomonadota</taxon>
        <taxon>Alphaproteobacteria</taxon>
        <taxon>Rhodospirillales</taxon>
        <taxon>Azospirillaceae</taxon>
        <taxon>Nitrospirillum</taxon>
        <taxon>Nitrospirillum viridazoti</taxon>
    </lineage>
</organism>
<evidence type="ECO:0000313" key="2">
    <source>
        <dbReference type="Proteomes" id="UP000197153"/>
    </source>
</evidence>
<accession>A0A248JTG9</accession>
<dbReference type="RefSeq" id="WP_088872112.1">
    <property type="nucleotide sequence ID" value="NZ_CP022110.1"/>
</dbReference>
<gene>
    <name evidence="1" type="ORF">Y958_11640</name>
</gene>
<sequence length="148" mass="15350">MAGAVTGGEVIGAEIRGLSGLAIGRLGAALTMAAEVTAVRMQASLPERYRDAVEVRVDISADSVHAGVFLTGREAQAWAVGGEEVINVAAYVREESLVFGRPVRPIIEHVSAYQRAVQRPGHIDVDALANDGAATMLAAVAAVMQGLT</sequence>
<dbReference type="Proteomes" id="UP000197153">
    <property type="component" value="Chromosome 1"/>
</dbReference>
<evidence type="ECO:0000313" key="1">
    <source>
        <dbReference type="EMBL" id="ASG21408.1"/>
    </source>
</evidence>
<dbReference type="KEGG" id="nao:Y958_11640"/>
<dbReference type="AlphaFoldDB" id="A0A248JTG9"/>
<proteinExistence type="predicted"/>
<name>A0A248JTG9_9PROT</name>
<keyword evidence="2" id="KW-1185">Reference proteome</keyword>
<reference evidence="1 2" key="1">
    <citation type="submission" date="2017-06" db="EMBL/GenBank/DDBJ databases">
        <title>Complete genome sequence of Nitrospirillum amazonense strain CBAmC, an endophytic nitrogen-fixing and plant growth-promoting bacterium, isolated from sugarcane.</title>
        <authorList>
            <person name="Schwab S."/>
            <person name="dos Santos Teixeira K.R."/>
            <person name="Simoes Araujo J.L."/>
            <person name="Soares Vidal M."/>
            <person name="Borges de Freitas H.R."/>
            <person name="Rivello Crivelaro A.L."/>
            <person name="Bueno de Camargo Nunes A."/>
            <person name="dos Santos C.M."/>
            <person name="Palmeira da Silva Rosa D."/>
            <person name="da Silva Padilha D."/>
            <person name="da Silva E."/>
            <person name="Araujo Terra L."/>
            <person name="Soares Mendes V."/>
            <person name="Farinelli L."/>
            <person name="Magalhaes Cruz L."/>
            <person name="Baldani J.I."/>
        </authorList>
    </citation>
    <scope>NUCLEOTIDE SEQUENCE [LARGE SCALE GENOMIC DNA]</scope>
    <source>
        <strain evidence="1 2">CBAmC</strain>
    </source>
</reference>